<dbReference type="SUPFAM" id="SSF51182">
    <property type="entry name" value="RmlC-like cupins"/>
    <property type="match status" value="1"/>
</dbReference>
<reference evidence="2 3" key="1">
    <citation type="submission" date="2018-07" db="EMBL/GenBank/DDBJ databases">
        <authorList>
            <person name="Peeters C."/>
        </authorList>
    </citation>
    <scope>NUCLEOTIDE SEQUENCE [LARGE SCALE GENOMIC DNA]</scope>
    <source>
        <strain evidence="2 3">LMG 3411</strain>
    </source>
</reference>
<dbReference type="InterPro" id="IPR013096">
    <property type="entry name" value="Cupin_2"/>
</dbReference>
<dbReference type="OrthoDB" id="9802489at2"/>
<organism evidence="2 3">
    <name type="scientific">Achromobacter agilis</name>
    <dbReference type="NCBI Taxonomy" id="1353888"/>
    <lineage>
        <taxon>Bacteria</taxon>
        <taxon>Pseudomonadati</taxon>
        <taxon>Pseudomonadota</taxon>
        <taxon>Betaproteobacteria</taxon>
        <taxon>Burkholderiales</taxon>
        <taxon>Alcaligenaceae</taxon>
        <taxon>Achromobacter</taxon>
    </lineage>
</organism>
<sequence length="135" mass="15073">MQVFHGRDQGKPSEQRSATFTGVVWADPVMPPADNVGINHVFFSPGARTFWHTHEHGQVLHVTSGRGWICVEGEAPQAIRQGDVVWIRPHERHWHGAAADTFMAHLAISLGKADWQEALPDTDYARVERCATEAQ</sequence>
<dbReference type="InterPro" id="IPR014710">
    <property type="entry name" value="RmlC-like_jellyroll"/>
</dbReference>
<dbReference type="EMBL" id="UFQB01000003">
    <property type="protein sequence ID" value="SSW63004.1"/>
    <property type="molecule type" value="Genomic_DNA"/>
</dbReference>
<accession>A0A446C554</accession>
<dbReference type="PANTHER" id="PTHR43698">
    <property type="entry name" value="RIBD C-TERMINAL DOMAIN CONTAINING PROTEIN"/>
    <property type="match status" value="1"/>
</dbReference>
<dbReference type="Pfam" id="PF07883">
    <property type="entry name" value="Cupin_2"/>
    <property type="match status" value="1"/>
</dbReference>
<keyword evidence="3" id="KW-1185">Reference proteome</keyword>
<name>A0A446C554_9BURK</name>
<feature type="domain" description="Cupin type-2" evidence="1">
    <location>
        <begin position="41"/>
        <end position="101"/>
    </location>
</feature>
<evidence type="ECO:0000313" key="2">
    <source>
        <dbReference type="EMBL" id="SSW63004.1"/>
    </source>
</evidence>
<dbReference type="Gene3D" id="2.60.120.10">
    <property type="entry name" value="Jelly Rolls"/>
    <property type="match status" value="1"/>
</dbReference>
<dbReference type="CDD" id="cd02233">
    <property type="entry name" value="cupin_HNL-like"/>
    <property type="match status" value="1"/>
</dbReference>
<evidence type="ECO:0000313" key="3">
    <source>
        <dbReference type="Proteomes" id="UP000289184"/>
    </source>
</evidence>
<proteinExistence type="predicted"/>
<dbReference type="Proteomes" id="UP000289184">
    <property type="component" value="Unassembled WGS sequence"/>
</dbReference>
<evidence type="ECO:0000259" key="1">
    <source>
        <dbReference type="Pfam" id="PF07883"/>
    </source>
</evidence>
<dbReference type="InterPro" id="IPR047263">
    <property type="entry name" value="HNL-like_cupin"/>
</dbReference>
<protein>
    <recommendedName>
        <fullName evidence="1">Cupin type-2 domain-containing protein</fullName>
    </recommendedName>
</protein>
<dbReference type="AlphaFoldDB" id="A0A446C554"/>
<dbReference type="InterPro" id="IPR011051">
    <property type="entry name" value="RmlC_Cupin_sf"/>
</dbReference>
<dbReference type="RefSeq" id="WP_129526174.1">
    <property type="nucleotide sequence ID" value="NZ_UFQB01000003.1"/>
</dbReference>
<dbReference type="PANTHER" id="PTHR43698:SF1">
    <property type="entry name" value="BLL4564 PROTEIN"/>
    <property type="match status" value="1"/>
</dbReference>
<gene>
    <name evidence="2" type="ORF">AGI3411_00856</name>
</gene>